<dbReference type="Proteomes" id="UP000070198">
    <property type="component" value="Unassembled WGS sequence"/>
</dbReference>
<accession>A0A139R3I2</accession>
<dbReference type="PATRIC" id="fig|315405.11.peg.2609"/>
<evidence type="ECO:0000313" key="2">
    <source>
        <dbReference type="EMBL" id="KXU09175.1"/>
    </source>
</evidence>
<dbReference type="Proteomes" id="UP000071927">
    <property type="component" value="Unassembled WGS sequence"/>
</dbReference>
<organism evidence="2 4">
    <name type="scientific">Streptococcus gallolyticus</name>
    <dbReference type="NCBI Taxonomy" id="315405"/>
    <lineage>
        <taxon>Bacteria</taxon>
        <taxon>Bacillati</taxon>
        <taxon>Bacillota</taxon>
        <taxon>Bacilli</taxon>
        <taxon>Lactobacillales</taxon>
        <taxon>Streptococcaceae</taxon>
        <taxon>Streptococcus</taxon>
    </lineage>
</organism>
<evidence type="ECO:0000313" key="1">
    <source>
        <dbReference type="EMBL" id="KXT63256.1"/>
    </source>
</evidence>
<comment type="caution">
    <text evidence="2">The sequence shown here is derived from an EMBL/GenBank/DDBJ whole genome shotgun (WGS) entry which is preliminary data.</text>
</comment>
<proteinExistence type="predicted"/>
<gene>
    <name evidence="1" type="ORF">SGADD02_02226</name>
    <name evidence="2" type="ORF">SGADD03_00990</name>
</gene>
<evidence type="ECO:0000313" key="3">
    <source>
        <dbReference type="Proteomes" id="UP000070198"/>
    </source>
</evidence>
<reference evidence="3 4" key="1">
    <citation type="submission" date="2016-01" db="EMBL/GenBank/DDBJ databases">
        <title>Highly variable Streptococcus oralis are common among viridans streptococci isolated from primates.</title>
        <authorList>
            <person name="Denapaite D."/>
            <person name="Rieger M."/>
            <person name="Koendgen S."/>
            <person name="Brueckner R."/>
            <person name="Ochigava I."/>
            <person name="Kappeler P."/>
            <person name="Maetz-Rensing K."/>
            <person name="Leendertz F."/>
            <person name="Hakenbeck R."/>
        </authorList>
    </citation>
    <scope>NUCLEOTIDE SEQUENCE [LARGE SCALE GENOMIC DNA]</scope>
    <source>
        <strain evidence="1 3">DD02</strain>
        <strain evidence="2 4">DD03</strain>
    </source>
</reference>
<dbReference type="EMBL" id="LQOF01000471">
    <property type="protein sequence ID" value="KXT63256.1"/>
    <property type="molecule type" value="Genomic_DNA"/>
</dbReference>
<dbReference type="AlphaFoldDB" id="A0A139R3I2"/>
<protein>
    <submittedName>
        <fullName evidence="2">Uncharacterized protein</fullName>
    </submittedName>
</protein>
<sequence length="111" mass="13469">MTIKDYLLRFWYRRKLCHVLSKPTVSIDVRIFFFEDDLTIGFMASKRWSDDCFVVRLSEIDYDTLQSYVVDNEFIVLNGVWQSPIVEFCYKHLKRRKWQVVDCFPLEVIED</sequence>
<evidence type="ECO:0000313" key="4">
    <source>
        <dbReference type="Proteomes" id="UP000071927"/>
    </source>
</evidence>
<dbReference type="EMBL" id="LQXV01000165">
    <property type="protein sequence ID" value="KXU09175.1"/>
    <property type="molecule type" value="Genomic_DNA"/>
</dbReference>
<dbReference type="RefSeq" id="WP_061459308.1">
    <property type="nucleotide sequence ID" value="NZ_KQ968773.1"/>
</dbReference>
<name>A0A139R3I2_9STRE</name>